<reference evidence="1" key="1">
    <citation type="submission" date="2022-04" db="EMBL/GenBank/DDBJ databases">
        <title>Jade perch genome.</title>
        <authorList>
            <person name="Chao B."/>
        </authorList>
    </citation>
    <scope>NUCLEOTIDE SEQUENCE</scope>
    <source>
        <strain evidence="1">CB-2022</strain>
    </source>
</reference>
<accession>A0ACB8WXN7</accession>
<gene>
    <name evidence="1" type="ORF">L3Q82_022694</name>
</gene>
<comment type="caution">
    <text evidence="1">The sequence shown here is derived from an EMBL/GenBank/DDBJ whole genome shotgun (WGS) entry which is preliminary data.</text>
</comment>
<evidence type="ECO:0000313" key="1">
    <source>
        <dbReference type="EMBL" id="KAI3372496.1"/>
    </source>
</evidence>
<organism evidence="1 2">
    <name type="scientific">Scortum barcoo</name>
    <name type="common">barcoo grunter</name>
    <dbReference type="NCBI Taxonomy" id="214431"/>
    <lineage>
        <taxon>Eukaryota</taxon>
        <taxon>Metazoa</taxon>
        <taxon>Chordata</taxon>
        <taxon>Craniata</taxon>
        <taxon>Vertebrata</taxon>
        <taxon>Euteleostomi</taxon>
        <taxon>Actinopterygii</taxon>
        <taxon>Neopterygii</taxon>
        <taxon>Teleostei</taxon>
        <taxon>Neoteleostei</taxon>
        <taxon>Acanthomorphata</taxon>
        <taxon>Eupercaria</taxon>
        <taxon>Centrarchiformes</taxon>
        <taxon>Terapontoidei</taxon>
        <taxon>Terapontidae</taxon>
        <taxon>Scortum</taxon>
    </lineage>
</organism>
<dbReference type="Proteomes" id="UP000831701">
    <property type="component" value="Chromosome 5"/>
</dbReference>
<evidence type="ECO:0000313" key="2">
    <source>
        <dbReference type="Proteomes" id="UP000831701"/>
    </source>
</evidence>
<dbReference type="EMBL" id="CM041535">
    <property type="protein sequence ID" value="KAI3372496.1"/>
    <property type="molecule type" value="Genomic_DNA"/>
</dbReference>
<sequence length="689" mass="75136">MSLLPEFCSRDWVVEAPLPRLLPKPHCTGPSWTFLRVVSLLEGGPTSPFRAEPGRVPWAKTRPPGARLRAPTPGLAPGWGPVLSAPLQRSLLGPFLCPHHTGLTPHSASLPALLCPCSVSHAPSCEHPQLTKLPRGGDRTLGSENNTLWFSHNCLDKPPLKDKPVFKPNSLWCLVWSAFWGNITVWPNMDPADQEPEPAPIQQAVAQHGILLGQHDISIQALMGANQTLAHQVSILTSQLASLLSQQSPVAPADSPNQPGSQKRSAARSPSCPPPESFSDISKIYFMLGQLRKGSLLGCGRVRQAVVGLTFSAFIEEFRQVFDVPASPFCASSHLLTITQGQRSVAEYTLEFWTLAAEVDWTKDSLFTSLSLCLPTATKKSGPPVGMGLLAGQIKIPVVFGPVSTFLPPLACQLQRLPILALIDSGAEESFIDEQVAEQAGIPSELLKTLQRSRRGRPDSRPSNPLHSSCHPRPVRGPPFSQSWTSATPTTWCRSKRGTSGRVRVRLTLPQARSRHPAAPLCVRLSLAEANYDVGNRELLVVKLALEEWRHWLEGSTQPFVVWTNHKNLVYIQTSLSDIAPGPGMSSPMPSPGSSAGRRSRRGKETSSRPFKSSPLSLGTSKPLFSRPNSSNQTRVGGLPGCIFVPVSVRSQVLQWAHLSKLAWHPGINRKLSWLSQLFFKGRTLRCTC</sequence>
<name>A0ACB8WXN7_9TELE</name>
<protein>
    <submittedName>
        <fullName evidence="1">Uncharacterized protein</fullName>
    </submittedName>
</protein>
<keyword evidence="2" id="KW-1185">Reference proteome</keyword>
<proteinExistence type="predicted"/>